<sequence length="258" mass="29521">MIKFTVVTCTYNAASVLQRTLDSIQRQTYCNIEHIIMDGGSKDKTLSMVKTYEHKTEAGENAHQIVVVSEPDKGLYDAMNKSIDRATGDYLVFMNAGDVFPSDDTLELVEGCVGEGEDLPGVLYGDTDIVNMEGRFLRHRRLAPPKKLTWRSFKWGMLVCHQSFYARTDIAKQIHYDLHYRYSADVDWCIRIMKESARRGLPLRNVHTVLTNFLDGGMTSQYHKASLKERFQVMKTHYGLLTTLCVHAWFAVRGVLKR</sequence>
<dbReference type="Pfam" id="PF00535">
    <property type="entry name" value="Glycos_transf_2"/>
    <property type="match status" value="1"/>
</dbReference>
<keyword evidence="2" id="KW-0808">Transferase</keyword>
<evidence type="ECO:0000259" key="1">
    <source>
        <dbReference type="Pfam" id="PF00535"/>
    </source>
</evidence>
<feature type="domain" description="Glycosyltransferase 2-like" evidence="1">
    <location>
        <begin position="5"/>
        <end position="166"/>
    </location>
</feature>
<dbReference type="Proteomes" id="UP000480425">
    <property type="component" value="Unassembled WGS sequence"/>
</dbReference>
<dbReference type="Gene3D" id="3.90.550.10">
    <property type="entry name" value="Spore Coat Polysaccharide Biosynthesis Protein SpsA, Chain A"/>
    <property type="match status" value="1"/>
</dbReference>
<dbReference type="InterPro" id="IPR001173">
    <property type="entry name" value="Glyco_trans_2-like"/>
</dbReference>
<accession>A0A6G1U396</accession>
<dbReference type="PANTHER" id="PTHR22916">
    <property type="entry name" value="GLYCOSYLTRANSFERASE"/>
    <property type="match status" value="1"/>
</dbReference>
<dbReference type="EMBL" id="VZCB01000098">
    <property type="protein sequence ID" value="MQN82032.1"/>
    <property type="molecule type" value="Genomic_DNA"/>
</dbReference>
<dbReference type="RefSeq" id="WP_153125650.1">
    <property type="nucleotide sequence ID" value="NZ_VZCB01000098.1"/>
</dbReference>
<evidence type="ECO:0000313" key="2">
    <source>
        <dbReference type="EMBL" id="MQN82032.1"/>
    </source>
</evidence>
<organism evidence="2 3">
    <name type="scientific">Segatella copri</name>
    <dbReference type="NCBI Taxonomy" id="165179"/>
    <lineage>
        <taxon>Bacteria</taxon>
        <taxon>Pseudomonadati</taxon>
        <taxon>Bacteroidota</taxon>
        <taxon>Bacteroidia</taxon>
        <taxon>Bacteroidales</taxon>
        <taxon>Prevotellaceae</taxon>
        <taxon>Segatella</taxon>
    </lineage>
</organism>
<reference evidence="2 3" key="1">
    <citation type="submission" date="2019-09" db="EMBL/GenBank/DDBJ databases">
        <title>Distinct polysaccharide growth profiles of human intestinal Prevotella copri isolates.</title>
        <authorList>
            <person name="Fehlner-Peach H."/>
            <person name="Magnabosco C."/>
            <person name="Raghavan V."/>
            <person name="Scher J.U."/>
            <person name="Tett A."/>
            <person name="Cox L.M."/>
            <person name="Gottsegen C."/>
            <person name="Watters A."/>
            <person name="Wiltshire- Gordon J.D."/>
            <person name="Segata N."/>
            <person name="Bonneau R."/>
            <person name="Littman D.R."/>
        </authorList>
    </citation>
    <scope>NUCLEOTIDE SEQUENCE [LARGE SCALE GENOMIC DNA]</scope>
    <source>
        <strain evidence="3">iA622</strain>
    </source>
</reference>
<dbReference type="PANTHER" id="PTHR22916:SF3">
    <property type="entry name" value="UDP-GLCNAC:BETAGAL BETA-1,3-N-ACETYLGLUCOSAMINYLTRANSFERASE-LIKE PROTEIN 1"/>
    <property type="match status" value="1"/>
</dbReference>
<dbReference type="CDD" id="cd06433">
    <property type="entry name" value="GT_2_WfgS_like"/>
    <property type="match status" value="1"/>
</dbReference>
<comment type="caution">
    <text evidence="2">The sequence shown here is derived from an EMBL/GenBank/DDBJ whole genome shotgun (WGS) entry which is preliminary data.</text>
</comment>
<dbReference type="SUPFAM" id="SSF53448">
    <property type="entry name" value="Nucleotide-diphospho-sugar transferases"/>
    <property type="match status" value="1"/>
</dbReference>
<protein>
    <submittedName>
        <fullName evidence="2">Glycosyltransferase</fullName>
    </submittedName>
</protein>
<evidence type="ECO:0000313" key="3">
    <source>
        <dbReference type="Proteomes" id="UP000480425"/>
    </source>
</evidence>
<dbReference type="GO" id="GO:0016758">
    <property type="term" value="F:hexosyltransferase activity"/>
    <property type="evidence" value="ECO:0007669"/>
    <property type="project" value="UniProtKB-ARBA"/>
</dbReference>
<dbReference type="InterPro" id="IPR029044">
    <property type="entry name" value="Nucleotide-diphossugar_trans"/>
</dbReference>
<dbReference type="AlphaFoldDB" id="A0A6G1U396"/>
<gene>
    <name evidence="2" type="ORF">F7D73_14005</name>
</gene>
<dbReference type="OrthoDB" id="9788101at2"/>
<name>A0A6G1U396_9BACT</name>
<proteinExistence type="predicted"/>